<feature type="region of interest" description="Disordered" evidence="1">
    <location>
        <begin position="1"/>
        <end position="74"/>
    </location>
</feature>
<evidence type="ECO:0000256" key="1">
    <source>
        <dbReference type="SAM" id="MobiDB-lite"/>
    </source>
</evidence>
<sequence>MSSRRTTQMSNRAAARSGTRTDGARAAIADMDDGAPRIQPRRSGGQSSERQGRGAAKGSRCRKQPLAASPPASGRARVEVVFYKEILDHRGLPHRCELMRVSGESVERAEAIACAIFEFEQAQCVSHWTIAADGYEVETQST</sequence>
<accession>A0A1G7DD78</accession>
<name>A0A1G7DD78_9BURK</name>
<protein>
    <submittedName>
        <fullName evidence="2">Uncharacterized protein</fullName>
    </submittedName>
</protein>
<dbReference type="EMBL" id="FMYQ01000057">
    <property type="protein sequence ID" value="SDE49492.1"/>
    <property type="molecule type" value="Genomic_DNA"/>
</dbReference>
<feature type="compositionally biased region" description="Polar residues" evidence="1">
    <location>
        <begin position="1"/>
        <end position="11"/>
    </location>
</feature>
<evidence type="ECO:0000313" key="3">
    <source>
        <dbReference type="Proteomes" id="UP000198908"/>
    </source>
</evidence>
<dbReference type="AlphaFoldDB" id="A0A1G7DD78"/>
<dbReference type="Proteomes" id="UP000198908">
    <property type="component" value="Unassembled WGS sequence"/>
</dbReference>
<organism evidence="2 3">
    <name type="scientific">Paraburkholderia lycopersici</name>
    <dbReference type="NCBI Taxonomy" id="416944"/>
    <lineage>
        <taxon>Bacteria</taxon>
        <taxon>Pseudomonadati</taxon>
        <taxon>Pseudomonadota</taxon>
        <taxon>Betaproteobacteria</taxon>
        <taxon>Burkholderiales</taxon>
        <taxon>Burkholderiaceae</taxon>
        <taxon>Paraburkholderia</taxon>
    </lineage>
</organism>
<keyword evidence="3" id="KW-1185">Reference proteome</keyword>
<proteinExistence type="predicted"/>
<evidence type="ECO:0000313" key="2">
    <source>
        <dbReference type="EMBL" id="SDE49492.1"/>
    </source>
</evidence>
<reference evidence="3" key="1">
    <citation type="submission" date="2016-09" db="EMBL/GenBank/DDBJ databases">
        <authorList>
            <person name="Varghese N."/>
            <person name="Submissions S."/>
        </authorList>
    </citation>
    <scope>NUCLEOTIDE SEQUENCE [LARGE SCALE GENOMIC DNA]</scope>
    <source>
        <strain evidence="3">TNe-862</strain>
    </source>
</reference>
<gene>
    <name evidence="2" type="ORF">SAMN05421548_1573</name>
</gene>